<protein>
    <recommendedName>
        <fullName evidence="5">Xylanolytic transcriptional activator regulatory domain-containing protein</fullName>
    </recommendedName>
</protein>
<evidence type="ECO:0000313" key="7">
    <source>
        <dbReference type="Proteomes" id="UP000070444"/>
    </source>
</evidence>
<dbReference type="GO" id="GO:0003677">
    <property type="term" value="F:DNA binding"/>
    <property type="evidence" value="ECO:0007669"/>
    <property type="project" value="UniProtKB-KW"/>
</dbReference>
<dbReference type="GO" id="GO:0008270">
    <property type="term" value="F:zinc ion binding"/>
    <property type="evidence" value="ECO:0007669"/>
    <property type="project" value="InterPro"/>
</dbReference>
<evidence type="ECO:0000259" key="5">
    <source>
        <dbReference type="Pfam" id="PF04082"/>
    </source>
</evidence>
<evidence type="ECO:0000313" key="6">
    <source>
        <dbReference type="EMBL" id="KXN66591.1"/>
    </source>
</evidence>
<sequence>MSNLNLAVSYKICDKCSKGLSKDYDSICKDCKPKRVYNRTLDKSLSKKYLHKFETKIPLSNRRALEATSISELALFSSKFKIIEKIPILNNMKTSNQFFKLYWDRFSDFDTFSSFITKSSQISTAYFVFDSIEIQQKQRSNKLPIILPSIERLLSVPISRPLQLLTQRAYWDSLISSYFQNVHIIIPLFSIHSFNPNAASKPLLAAIYYGGFLFTRDKPDELINYFDGYIKETMKEAFGKISIQTVISILIYSFLLLISGNLTQSRAYQAHAIRMGYTLGLHLKLARLSPIQQYDRIKLFSTLSTYHIGSNGIGNLSSNQLTEFGENNIVYLNPSYQIPNRNCAFYFDTKDENIVYGFCTDIHSRFRYIQAISIWFVSKSSEDLVQKEFEIYFNKFTQCYLQIMKVFNMLSLEFPHLKHIIQKHKLQLLLYSSIGKLELYRGLESKVTKLKSSQISKMLTECCILFDLVIESKDIKQLSHIYPYNAGLSFIRIYSISNSFQRRLIKGKLSKLLAFLSSRTCADKLSYLIIKNEYEKIIKTRS</sequence>
<comment type="subcellular location">
    <subcellularLocation>
        <location evidence="1">Nucleus</location>
    </subcellularLocation>
</comment>
<dbReference type="InterPro" id="IPR007219">
    <property type="entry name" value="XnlR_reg_dom"/>
</dbReference>
<dbReference type="GO" id="GO:0006351">
    <property type="term" value="P:DNA-templated transcription"/>
    <property type="evidence" value="ECO:0007669"/>
    <property type="project" value="InterPro"/>
</dbReference>
<reference evidence="6 7" key="1">
    <citation type="journal article" date="2015" name="Genome Biol. Evol.">
        <title>Phylogenomic analyses indicate that early fungi evolved digesting cell walls of algal ancestors of land plants.</title>
        <authorList>
            <person name="Chang Y."/>
            <person name="Wang S."/>
            <person name="Sekimoto S."/>
            <person name="Aerts A.L."/>
            <person name="Choi C."/>
            <person name="Clum A."/>
            <person name="LaButti K.M."/>
            <person name="Lindquist E.A."/>
            <person name="Yee Ngan C."/>
            <person name="Ohm R.A."/>
            <person name="Salamov A.A."/>
            <person name="Grigoriev I.V."/>
            <person name="Spatafora J.W."/>
            <person name="Berbee M.L."/>
        </authorList>
    </citation>
    <scope>NUCLEOTIDE SEQUENCE [LARGE SCALE GENOMIC DNA]</scope>
    <source>
        <strain evidence="6 7">NRRL 28638</strain>
    </source>
</reference>
<dbReference type="Pfam" id="PF04082">
    <property type="entry name" value="Fungal_trans"/>
    <property type="match status" value="1"/>
</dbReference>
<gene>
    <name evidence="6" type="ORF">CONCODRAFT_11515</name>
</gene>
<dbReference type="EMBL" id="KQ964707">
    <property type="protein sequence ID" value="KXN66591.1"/>
    <property type="molecule type" value="Genomic_DNA"/>
</dbReference>
<keyword evidence="2" id="KW-0479">Metal-binding</keyword>
<organism evidence="6 7">
    <name type="scientific">Conidiobolus coronatus (strain ATCC 28846 / CBS 209.66 / NRRL 28638)</name>
    <name type="common">Delacroixia coronata</name>
    <dbReference type="NCBI Taxonomy" id="796925"/>
    <lineage>
        <taxon>Eukaryota</taxon>
        <taxon>Fungi</taxon>
        <taxon>Fungi incertae sedis</taxon>
        <taxon>Zoopagomycota</taxon>
        <taxon>Entomophthoromycotina</taxon>
        <taxon>Entomophthoromycetes</taxon>
        <taxon>Entomophthorales</taxon>
        <taxon>Ancylistaceae</taxon>
        <taxon>Conidiobolus</taxon>
    </lineage>
</organism>
<dbReference type="Proteomes" id="UP000070444">
    <property type="component" value="Unassembled WGS sequence"/>
</dbReference>
<keyword evidence="7" id="KW-1185">Reference proteome</keyword>
<dbReference type="CDD" id="cd12148">
    <property type="entry name" value="fungal_TF_MHR"/>
    <property type="match status" value="1"/>
</dbReference>
<feature type="domain" description="Xylanolytic transcriptional activator regulatory" evidence="5">
    <location>
        <begin position="175"/>
        <end position="289"/>
    </location>
</feature>
<dbReference type="AlphaFoldDB" id="A0A137NVC9"/>
<dbReference type="PANTHER" id="PTHR46910">
    <property type="entry name" value="TRANSCRIPTION FACTOR PDR1"/>
    <property type="match status" value="1"/>
</dbReference>
<evidence type="ECO:0000256" key="1">
    <source>
        <dbReference type="ARBA" id="ARBA00004123"/>
    </source>
</evidence>
<evidence type="ECO:0000256" key="4">
    <source>
        <dbReference type="ARBA" id="ARBA00023242"/>
    </source>
</evidence>
<accession>A0A137NVC9</accession>
<dbReference type="InterPro" id="IPR050987">
    <property type="entry name" value="AtrR-like"/>
</dbReference>
<dbReference type="GO" id="GO:0005634">
    <property type="term" value="C:nucleus"/>
    <property type="evidence" value="ECO:0007669"/>
    <property type="project" value="UniProtKB-SubCell"/>
</dbReference>
<dbReference type="PANTHER" id="PTHR46910:SF3">
    <property type="entry name" value="HALOTOLERANCE PROTEIN 9-RELATED"/>
    <property type="match status" value="1"/>
</dbReference>
<name>A0A137NVC9_CONC2</name>
<proteinExistence type="predicted"/>
<keyword evidence="3" id="KW-0238">DNA-binding</keyword>
<evidence type="ECO:0000256" key="3">
    <source>
        <dbReference type="ARBA" id="ARBA00023125"/>
    </source>
</evidence>
<evidence type="ECO:0000256" key="2">
    <source>
        <dbReference type="ARBA" id="ARBA00022723"/>
    </source>
</evidence>
<dbReference type="GO" id="GO:0003700">
    <property type="term" value="F:DNA-binding transcription factor activity"/>
    <property type="evidence" value="ECO:0007669"/>
    <property type="project" value="InterPro"/>
</dbReference>
<keyword evidence="4" id="KW-0539">Nucleus</keyword>